<evidence type="ECO:0000313" key="1">
    <source>
        <dbReference type="EMBL" id="KAF2719172.1"/>
    </source>
</evidence>
<evidence type="ECO:0000313" key="2">
    <source>
        <dbReference type="Proteomes" id="UP000799441"/>
    </source>
</evidence>
<dbReference type="AlphaFoldDB" id="A0A9P4UKL5"/>
<name>A0A9P4UKL5_9PEZI</name>
<proteinExistence type="predicted"/>
<comment type="caution">
    <text evidence="1">The sequence shown here is derived from an EMBL/GenBank/DDBJ whole genome shotgun (WGS) entry which is preliminary data.</text>
</comment>
<keyword evidence="2" id="KW-1185">Reference proteome</keyword>
<gene>
    <name evidence="1" type="ORF">K431DRAFT_121603</name>
</gene>
<dbReference type="Proteomes" id="UP000799441">
    <property type="component" value="Unassembled WGS sequence"/>
</dbReference>
<accession>A0A9P4UKL5</accession>
<protein>
    <submittedName>
        <fullName evidence="1">Uncharacterized protein</fullName>
    </submittedName>
</protein>
<dbReference type="EMBL" id="MU003815">
    <property type="protein sequence ID" value="KAF2719172.1"/>
    <property type="molecule type" value="Genomic_DNA"/>
</dbReference>
<organism evidence="1 2">
    <name type="scientific">Polychaeton citri CBS 116435</name>
    <dbReference type="NCBI Taxonomy" id="1314669"/>
    <lineage>
        <taxon>Eukaryota</taxon>
        <taxon>Fungi</taxon>
        <taxon>Dikarya</taxon>
        <taxon>Ascomycota</taxon>
        <taxon>Pezizomycotina</taxon>
        <taxon>Dothideomycetes</taxon>
        <taxon>Dothideomycetidae</taxon>
        <taxon>Capnodiales</taxon>
        <taxon>Capnodiaceae</taxon>
        <taxon>Polychaeton</taxon>
    </lineage>
</organism>
<reference evidence="1" key="1">
    <citation type="journal article" date="2020" name="Stud. Mycol.">
        <title>101 Dothideomycetes genomes: a test case for predicting lifestyles and emergence of pathogens.</title>
        <authorList>
            <person name="Haridas S."/>
            <person name="Albert R."/>
            <person name="Binder M."/>
            <person name="Bloem J."/>
            <person name="Labutti K."/>
            <person name="Salamov A."/>
            <person name="Andreopoulos B."/>
            <person name="Baker S."/>
            <person name="Barry K."/>
            <person name="Bills G."/>
            <person name="Bluhm B."/>
            <person name="Cannon C."/>
            <person name="Castanera R."/>
            <person name="Culley D."/>
            <person name="Daum C."/>
            <person name="Ezra D."/>
            <person name="Gonzalez J."/>
            <person name="Henrissat B."/>
            <person name="Kuo A."/>
            <person name="Liang C."/>
            <person name="Lipzen A."/>
            <person name="Lutzoni F."/>
            <person name="Magnuson J."/>
            <person name="Mondo S."/>
            <person name="Nolan M."/>
            <person name="Ohm R."/>
            <person name="Pangilinan J."/>
            <person name="Park H.-J."/>
            <person name="Ramirez L."/>
            <person name="Alfaro M."/>
            <person name="Sun H."/>
            <person name="Tritt A."/>
            <person name="Yoshinaga Y."/>
            <person name="Zwiers L.-H."/>
            <person name="Turgeon B."/>
            <person name="Goodwin S."/>
            <person name="Spatafora J."/>
            <person name="Crous P."/>
            <person name="Grigoriev I."/>
        </authorList>
    </citation>
    <scope>NUCLEOTIDE SEQUENCE</scope>
    <source>
        <strain evidence="1">CBS 116435</strain>
    </source>
</reference>
<sequence length="103" mass="11541">MCSNPARPWILPPPRIHPSKRCRYGSTYCITIAFLIGQQSSPLRHRQAREFQRASTCPSCFGFPEFTGCGSACCLKPAVKHDLHHPHLRIERLHALPATSSTC</sequence>